<keyword evidence="2" id="KW-1185">Reference proteome</keyword>
<accession>A0A4Q9DYB5</accession>
<proteinExistence type="predicted"/>
<dbReference type="OrthoDB" id="73314at2"/>
<sequence>MVELDGMFVASFSEVSGLTVETELLEVPEGGLNSYVHRLPGRTKLQPLILKRGVTITNELWEWYADVTEGYITRKSGSIILYNEKDQEFRRWNFYDGFPAKWTGPELNATNSGIAVESIELIHNGLKAV</sequence>
<name>A0A4Q9DYB5_9BACL</name>
<dbReference type="EMBL" id="SIRE01000004">
    <property type="protein sequence ID" value="TBL80893.1"/>
    <property type="molecule type" value="Genomic_DNA"/>
</dbReference>
<reference evidence="1 2" key="1">
    <citation type="submission" date="2019-02" db="EMBL/GenBank/DDBJ databases">
        <title>Paenibacillus sp. nov., isolated from surface-sterilized tissue of Thalictrum simplex L.</title>
        <authorList>
            <person name="Tuo L."/>
        </authorList>
    </citation>
    <scope>NUCLEOTIDE SEQUENCE [LARGE SCALE GENOMIC DNA]</scope>
    <source>
        <strain evidence="1 2">N2SHLJ1</strain>
    </source>
</reference>
<organism evidence="1 2">
    <name type="scientific">Paenibacillus thalictri</name>
    <dbReference type="NCBI Taxonomy" id="2527873"/>
    <lineage>
        <taxon>Bacteria</taxon>
        <taxon>Bacillati</taxon>
        <taxon>Bacillota</taxon>
        <taxon>Bacilli</taxon>
        <taxon>Bacillales</taxon>
        <taxon>Paenibacillaceae</taxon>
        <taxon>Paenibacillus</taxon>
    </lineage>
</organism>
<dbReference type="AlphaFoldDB" id="A0A4Q9DYB5"/>
<dbReference type="InterPro" id="IPR010667">
    <property type="entry name" value="Phage_T4_Gp19"/>
</dbReference>
<dbReference type="PANTHER" id="PTHR38009:SF1">
    <property type="entry name" value="CONSERVED HYPOTHETICAL PHAGE TAIL PROTEIN"/>
    <property type="match status" value="1"/>
</dbReference>
<dbReference type="Pfam" id="PF06841">
    <property type="entry name" value="Phage_T4_gp19"/>
    <property type="match status" value="1"/>
</dbReference>
<dbReference type="NCBIfam" id="TIGR02241">
    <property type="entry name" value="conserved hypothetical phage tail region protein"/>
    <property type="match status" value="1"/>
</dbReference>
<dbReference type="PANTHER" id="PTHR38009">
    <property type="entry name" value="CONSERVED HYPOTHETICAL PHAGE TAIL PROTEIN"/>
    <property type="match status" value="1"/>
</dbReference>
<dbReference type="GO" id="GO:0005198">
    <property type="term" value="F:structural molecule activity"/>
    <property type="evidence" value="ECO:0007669"/>
    <property type="project" value="InterPro"/>
</dbReference>
<evidence type="ECO:0000313" key="2">
    <source>
        <dbReference type="Proteomes" id="UP000293142"/>
    </source>
</evidence>
<protein>
    <submittedName>
        <fullName evidence="1">Phage tail protein</fullName>
    </submittedName>
</protein>
<dbReference type="InterPro" id="IPR011747">
    <property type="entry name" value="CHP02241"/>
</dbReference>
<dbReference type="Proteomes" id="UP000293142">
    <property type="component" value="Unassembled WGS sequence"/>
</dbReference>
<comment type="caution">
    <text evidence="1">The sequence shown here is derived from an EMBL/GenBank/DDBJ whole genome shotgun (WGS) entry which is preliminary data.</text>
</comment>
<gene>
    <name evidence="1" type="ORF">EYB31_06000</name>
</gene>
<evidence type="ECO:0000313" key="1">
    <source>
        <dbReference type="EMBL" id="TBL80893.1"/>
    </source>
</evidence>